<accession>A0A8B6CNV1</accession>
<comment type="caution">
    <text evidence="1">The sequence shown here is derived from an EMBL/GenBank/DDBJ whole genome shotgun (WGS) entry which is preliminary data.</text>
</comment>
<keyword evidence="2" id="KW-1185">Reference proteome</keyword>
<evidence type="ECO:0000313" key="1">
    <source>
        <dbReference type="EMBL" id="VDI07859.1"/>
    </source>
</evidence>
<dbReference type="AlphaFoldDB" id="A0A8B6CNV1"/>
<dbReference type="OrthoDB" id="10029073at2759"/>
<dbReference type="EMBL" id="UYJE01002109">
    <property type="protein sequence ID" value="VDI07859.1"/>
    <property type="molecule type" value="Genomic_DNA"/>
</dbReference>
<sequence length="196" mass="22370">MEDETIPERVDDLTKSLLKPRHNRYPRLVLSIIGDSSSFVPKPWLTPVFQLGLIETAKGAKDCLIIYKGSEEKVSTLVWEAVDDFSVVNNQKHNSQSTENEDNFINLIGLRPGENAIVNKNINGKSVAEKYYAMGDRKQKEYMQYHADTLQSIAKQYVPFVELGEELSKLNRCHFIIVDTNGVYILRDILRSKCGY</sequence>
<dbReference type="Proteomes" id="UP000596742">
    <property type="component" value="Unassembled WGS sequence"/>
</dbReference>
<gene>
    <name evidence="1" type="ORF">MGAL_10B085364</name>
</gene>
<reference evidence="1" key="1">
    <citation type="submission" date="2018-11" db="EMBL/GenBank/DDBJ databases">
        <authorList>
            <person name="Alioto T."/>
            <person name="Alioto T."/>
        </authorList>
    </citation>
    <scope>NUCLEOTIDE SEQUENCE</scope>
</reference>
<evidence type="ECO:0000313" key="2">
    <source>
        <dbReference type="Proteomes" id="UP000596742"/>
    </source>
</evidence>
<organism evidence="1 2">
    <name type="scientific">Mytilus galloprovincialis</name>
    <name type="common">Mediterranean mussel</name>
    <dbReference type="NCBI Taxonomy" id="29158"/>
    <lineage>
        <taxon>Eukaryota</taxon>
        <taxon>Metazoa</taxon>
        <taxon>Spiralia</taxon>
        <taxon>Lophotrochozoa</taxon>
        <taxon>Mollusca</taxon>
        <taxon>Bivalvia</taxon>
        <taxon>Autobranchia</taxon>
        <taxon>Pteriomorphia</taxon>
        <taxon>Mytilida</taxon>
        <taxon>Mytiloidea</taxon>
        <taxon>Mytilidae</taxon>
        <taxon>Mytilinae</taxon>
        <taxon>Mytilus</taxon>
    </lineage>
</organism>
<name>A0A8B6CNV1_MYTGA</name>
<proteinExistence type="predicted"/>
<protein>
    <submittedName>
        <fullName evidence="1">Uncharacterized protein</fullName>
    </submittedName>
</protein>